<evidence type="ECO:0000313" key="1">
    <source>
        <dbReference type="EMBL" id="GES36101.1"/>
    </source>
</evidence>
<dbReference type="Proteomes" id="UP000325466">
    <property type="component" value="Unassembled WGS sequence"/>
</dbReference>
<reference evidence="1 2" key="1">
    <citation type="journal article" date="2018" name="Biodegradation">
        <title>1,4-Dioxane degradation characteristics of Rhodococcus aetherivorans JCM 14343.</title>
        <authorList>
            <person name="Inoue D."/>
            <person name="Tsunoda T."/>
            <person name="Yamamoto N."/>
            <person name="Ike M."/>
            <person name="Sei K."/>
        </authorList>
    </citation>
    <scope>NUCLEOTIDE SEQUENCE [LARGE SCALE GENOMIC DNA]</scope>
    <source>
        <strain evidence="1 2">JCM 14343</strain>
    </source>
</reference>
<organism evidence="1 2">
    <name type="scientific">Rhodococcus aetherivorans</name>
    <dbReference type="NCBI Taxonomy" id="191292"/>
    <lineage>
        <taxon>Bacteria</taxon>
        <taxon>Bacillati</taxon>
        <taxon>Actinomycetota</taxon>
        <taxon>Actinomycetes</taxon>
        <taxon>Mycobacteriales</taxon>
        <taxon>Nocardiaceae</taxon>
        <taxon>Rhodococcus</taxon>
    </lineage>
</organism>
<proteinExistence type="predicted"/>
<evidence type="ECO:0000313" key="2">
    <source>
        <dbReference type="Proteomes" id="UP000325466"/>
    </source>
</evidence>
<dbReference type="EMBL" id="BLAH01000044">
    <property type="protein sequence ID" value="GES36101.1"/>
    <property type="molecule type" value="Genomic_DNA"/>
</dbReference>
<gene>
    <name evidence="1" type="ORF">RAJCM14343_1350</name>
</gene>
<name>A0ABQ0YHT2_9NOCA</name>
<accession>A0ABQ0YHT2</accession>
<comment type="caution">
    <text evidence="1">The sequence shown here is derived from an EMBL/GenBank/DDBJ whole genome shotgun (WGS) entry which is preliminary data.</text>
</comment>
<keyword evidence="2" id="KW-1185">Reference proteome</keyword>
<sequence length="45" mass="4727">MLDAVLEVMPISDLALDAAVAGIPVLDVPCTRGIDICFSDKPDIL</sequence>
<protein>
    <submittedName>
        <fullName evidence="1">Uncharacterized protein</fullName>
    </submittedName>
</protein>